<keyword evidence="9" id="KW-1185">Reference proteome</keyword>
<evidence type="ECO:0000256" key="6">
    <source>
        <dbReference type="HAMAP-Rule" id="MF_00653"/>
    </source>
</evidence>
<dbReference type="GO" id="GO:0018189">
    <property type="term" value="P:pyrroloquinoline quinone biosynthetic process"/>
    <property type="evidence" value="ECO:0007669"/>
    <property type="project" value="UniProtKB-UniRule"/>
</dbReference>
<evidence type="ECO:0000256" key="5">
    <source>
        <dbReference type="ARBA" id="ARBA00022905"/>
    </source>
</evidence>
<keyword evidence="4 6" id="KW-0813">Transport</keyword>
<dbReference type="Gene3D" id="3.60.15.10">
    <property type="entry name" value="Ribonuclease Z/Hydroxyacylglutathione hydrolase-like"/>
    <property type="match status" value="1"/>
</dbReference>
<gene>
    <name evidence="6" type="primary">pqqB</name>
    <name evidence="8" type="ORF">FHU38_002903</name>
</gene>
<evidence type="ECO:0000256" key="2">
    <source>
        <dbReference type="ARBA" id="ARBA00008481"/>
    </source>
</evidence>
<evidence type="ECO:0000259" key="7">
    <source>
        <dbReference type="Pfam" id="PF12706"/>
    </source>
</evidence>
<sequence length="297" mass="32077">MLLRFLGVAAGGGYPQWNCACTGCRKAREQPGAGSFHAGLAVSGTGQRWFLLNATPDVHHQIAATPCLHPGPGVRDTPVAGVLLSDAEFDHTIGLLVLREGSPLSVYATAPVLDALGNDFPVRELLADYAQLSWRELRTGDSVELDERLQVTALTTGSKPPRYVRHPKPFADWEVGFHLRDTVTGGTAVYAPTVPRWDADFAARLDGVDCVMIDGTFFTDDEMTRGNTGTRRGRDMGHLAIGGADGSLRMLARLPAQRKVYTHVNNTNPILDPDSAEHQLLTKMGVEVGRAGLEVEL</sequence>
<evidence type="ECO:0000256" key="1">
    <source>
        <dbReference type="ARBA" id="ARBA00004886"/>
    </source>
</evidence>
<proteinExistence type="inferred from homology"/>
<dbReference type="UniPathway" id="UPA00539"/>
<accession>A0A7X5UQW6</accession>
<organism evidence="8 9">
    <name type="scientific">Saccharomonospora amisosensis</name>
    <dbReference type="NCBI Taxonomy" id="1128677"/>
    <lineage>
        <taxon>Bacteria</taxon>
        <taxon>Bacillati</taxon>
        <taxon>Actinomycetota</taxon>
        <taxon>Actinomycetes</taxon>
        <taxon>Pseudonocardiales</taxon>
        <taxon>Pseudonocardiaceae</taxon>
        <taxon>Saccharomonospora</taxon>
    </lineage>
</organism>
<dbReference type="NCBIfam" id="TIGR02108">
    <property type="entry name" value="PQQ_syn_pqqB"/>
    <property type="match status" value="1"/>
</dbReference>
<dbReference type="RefSeq" id="WP_167171484.1">
    <property type="nucleotide sequence ID" value="NZ_JAAOYM010000001.1"/>
</dbReference>
<dbReference type="InterPro" id="IPR036866">
    <property type="entry name" value="RibonucZ/Hydroxyglut_hydro"/>
</dbReference>
<evidence type="ECO:0000313" key="9">
    <source>
        <dbReference type="Proteomes" id="UP000545493"/>
    </source>
</evidence>
<dbReference type="Proteomes" id="UP000545493">
    <property type="component" value="Unassembled WGS sequence"/>
</dbReference>
<dbReference type="SUPFAM" id="SSF56281">
    <property type="entry name" value="Metallo-hydrolase/oxidoreductase"/>
    <property type="match status" value="1"/>
</dbReference>
<dbReference type="InterPro" id="IPR001279">
    <property type="entry name" value="Metallo-B-lactamas"/>
</dbReference>
<comment type="similarity">
    <text evidence="2 6">Belongs to the PqqB family.</text>
</comment>
<keyword evidence="5 6" id="KW-0884">PQQ biosynthesis</keyword>
<dbReference type="EMBL" id="JAAOYM010000001">
    <property type="protein sequence ID" value="NIJ12559.1"/>
    <property type="molecule type" value="Genomic_DNA"/>
</dbReference>
<name>A0A7X5UQW6_9PSEU</name>
<dbReference type="AlphaFoldDB" id="A0A7X5UQW6"/>
<comment type="pathway">
    <text evidence="1 6">Cofactor biosynthesis; pyrroloquinoline quinone biosynthesis.</text>
</comment>
<comment type="caution">
    <text evidence="8">The sequence shown here is derived from an EMBL/GenBank/DDBJ whole genome shotgun (WGS) entry which is preliminary data.</text>
</comment>
<feature type="domain" description="Metallo-beta-lactamase" evidence="7">
    <location>
        <begin position="48"/>
        <end position="263"/>
    </location>
</feature>
<protein>
    <recommendedName>
        <fullName evidence="3 6">Coenzyme PQQ synthesis protein B</fullName>
    </recommendedName>
    <alternativeName>
        <fullName evidence="6">Pyrroloquinoline quinone biosynthesis protein B</fullName>
    </alternativeName>
</protein>
<reference evidence="8 9" key="1">
    <citation type="submission" date="2020-03" db="EMBL/GenBank/DDBJ databases">
        <title>Sequencing the genomes of 1000 actinobacteria strains.</title>
        <authorList>
            <person name="Klenk H.-P."/>
        </authorList>
    </citation>
    <scope>NUCLEOTIDE SEQUENCE [LARGE SCALE GENOMIC DNA]</scope>
    <source>
        <strain evidence="8 9">DSM 45685</strain>
    </source>
</reference>
<evidence type="ECO:0000256" key="4">
    <source>
        <dbReference type="ARBA" id="ARBA00022448"/>
    </source>
</evidence>
<dbReference type="InterPro" id="IPR011842">
    <property type="entry name" value="PQQ_synth_PqqB"/>
</dbReference>
<dbReference type="HAMAP" id="MF_00653">
    <property type="entry name" value="PQQ_syn_PqqB"/>
    <property type="match status" value="1"/>
</dbReference>
<evidence type="ECO:0000256" key="3">
    <source>
        <dbReference type="ARBA" id="ARBA00015084"/>
    </source>
</evidence>
<dbReference type="Pfam" id="PF12706">
    <property type="entry name" value="Lactamase_B_2"/>
    <property type="match status" value="1"/>
</dbReference>
<evidence type="ECO:0000313" key="8">
    <source>
        <dbReference type="EMBL" id="NIJ12559.1"/>
    </source>
</evidence>
<comment type="function">
    <text evidence="6">May be involved in the transport of PQQ or its precursor to the periplasm.</text>
</comment>